<sequence>MSSLIQPRKTPGRGARNSHPASAEGIVEPRAGKMGEKENKDPNPVWIPKILQGSGLSREPKGKEESKRWKTNKGMFPEVKGWEKRTRKLGKHMEFQGKRLKGKEESKHWKTNKGMFPEVKGWEKATWKLGKLMEFQGKMLKDGKRGLGSLESTWNSKGRV</sequence>
<dbReference type="EMBL" id="SWJQ01001093">
    <property type="protein sequence ID" value="TRZ09357.1"/>
    <property type="molecule type" value="Genomic_DNA"/>
</dbReference>
<dbReference type="Proteomes" id="UP000796761">
    <property type="component" value="Unassembled WGS sequence"/>
</dbReference>
<name>A0A8K1G0C9_9PASS</name>
<evidence type="ECO:0000313" key="2">
    <source>
        <dbReference type="EMBL" id="TRZ09357.1"/>
    </source>
</evidence>
<reference evidence="2" key="1">
    <citation type="submission" date="2019-04" db="EMBL/GenBank/DDBJ databases">
        <title>Genome assembly of Zosterops borbonicus 15179.</title>
        <authorList>
            <person name="Leroy T."/>
            <person name="Anselmetti Y."/>
            <person name="Tilak M.-K."/>
            <person name="Nabholz B."/>
        </authorList>
    </citation>
    <scope>NUCLEOTIDE SEQUENCE</scope>
    <source>
        <strain evidence="2">HGM_15179</strain>
        <tissue evidence="2">Muscle</tissue>
    </source>
</reference>
<comment type="caution">
    <text evidence="2">The sequence shown here is derived from an EMBL/GenBank/DDBJ whole genome shotgun (WGS) entry which is preliminary data.</text>
</comment>
<protein>
    <submittedName>
        <fullName evidence="2">Uncharacterized protein</fullName>
    </submittedName>
</protein>
<dbReference type="AlphaFoldDB" id="A0A8K1G0C9"/>
<feature type="region of interest" description="Disordered" evidence="1">
    <location>
        <begin position="1"/>
        <end position="68"/>
    </location>
</feature>
<evidence type="ECO:0000256" key="1">
    <source>
        <dbReference type="SAM" id="MobiDB-lite"/>
    </source>
</evidence>
<accession>A0A8K1G0C9</accession>
<evidence type="ECO:0000313" key="3">
    <source>
        <dbReference type="Proteomes" id="UP000796761"/>
    </source>
</evidence>
<feature type="compositionally biased region" description="Basic and acidic residues" evidence="1">
    <location>
        <begin position="30"/>
        <end position="41"/>
    </location>
</feature>
<gene>
    <name evidence="2" type="ORF">HGM15179_017745</name>
</gene>
<organism evidence="2 3">
    <name type="scientific">Zosterops borbonicus</name>
    <dbReference type="NCBI Taxonomy" id="364589"/>
    <lineage>
        <taxon>Eukaryota</taxon>
        <taxon>Metazoa</taxon>
        <taxon>Chordata</taxon>
        <taxon>Craniata</taxon>
        <taxon>Vertebrata</taxon>
        <taxon>Euteleostomi</taxon>
        <taxon>Archelosauria</taxon>
        <taxon>Archosauria</taxon>
        <taxon>Dinosauria</taxon>
        <taxon>Saurischia</taxon>
        <taxon>Theropoda</taxon>
        <taxon>Coelurosauria</taxon>
        <taxon>Aves</taxon>
        <taxon>Neognathae</taxon>
        <taxon>Neoaves</taxon>
        <taxon>Telluraves</taxon>
        <taxon>Australaves</taxon>
        <taxon>Passeriformes</taxon>
        <taxon>Sylvioidea</taxon>
        <taxon>Zosteropidae</taxon>
        <taxon>Zosterops</taxon>
    </lineage>
</organism>
<proteinExistence type="predicted"/>
<feature type="compositionally biased region" description="Basic and acidic residues" evidence="1">
    <location>
        <begin position="58"/>
        <end position="68"/>
    </location>
</feature>
<keyword evidence="3" id="KW-1185">Reference proteome</keyword>